<dbReference type="EMBL" id="JANBVN010000063">
    <property type="protein sequence ID" value="KAJ9151534.1"/>
    <property type="molecule type" value="Genomic_DNA"/>
</dbReference>
<gene>
    <name evidence="1" type="ORF">NKR19_g4870</name>
</gene>
<name>A0AA38VHP5_9PEZI</name>
<keyword evidence="2" id="KW-1185">Reference proteome</keyword>
<protein>
    <submittedName>
        <fullName evidence="1">Uncharacterized protein</fullName>
    </submittedName>
</protein>
<evidence type="ECO:0000313" key="2">
    <source>
        <dbReference type="Proteomes" id="UP001174691"/>
    </source>
</evidence>
<dbReference type="AlphaFoldDB" id="A0AA38VHP5"/>
<comment type="caution">
    <text evidence="1">The sequence shown here is derived from an EMBL/GenBank/DDBJ whole genome shotgun (WGS) entry which is preliminary data.</text>
</comment>
<dbReference type="Proteomes" id="UP001174691">
    <property type="component" value="Unassembled WGS sequence"/>
</dbReference>
<proteinExistence type="predicted"/>
<sequence>MFDVSGAEYSAFRDYCQKVGILERSRHHAFSIVLDGMTLDFYFGRILVSSFPDNLRLRPLHTMIWQIKIHFENTQQQMNHAAMRRAISLRKQMAEHPQTKPPLRD</sequence>
<organism evidence="1 2">
    <name type="scientific">Coniochaeta hoffmannii</name>
    <dbReference type="NCBI Taxonomy" id="91930"/>
    <lineage>
        <taxon>Eukaryota</taxon>
        <taxon>Fungi</taxon>
        <taxon>Dikarya</taxon>
        <taxon>Ascomycota</taxon>
        <taxon>Pezizomycotina</taxon>
        <taxon>Sordariomycetes</taxon>
        <taxon>Sordariomycetidae</taxon>
        <taxon>Coniochaetales</taxon>
        <taxon>Coniochaetaceae</taxon>
        <taxon>Coniochaeta</taxon>
    </lineage>
</organism>
<accession>A0AA38VHP5</accession>
<evidence type="ECO:0000313" key="1">
    <source>
        <dbReference type="EMBL" id="KAJ9151534.1"/>
    </source>
</evidence>
<reference evidence="1" key="1">
    <citation type="submission" date="2022-07" db="EMBL/GenBank/DDBJ databases">
        <title>Fungi with potential for degradation of polypropylene.</title>
        <authorList>
            <person name="Gostincar C."/>
        </authorList>
    </citation>
    <scope>NUCLEOTIDE SEQUENCE</scope>
    <source>
        <strain evidence="1">EXF-13287</strain>
    </source>
</reference>